<dbReference type="InterPro" id="IPR029058">
    <property type="entry name" value="AB_hydrolase_fold"/>
</dbReference>
<evidence type="ECO:0000256" key="4">
    <source>
        <dbReference type="ARBA" id="ARBA00022989"/>
    </source>
</evidence>
<keyword evidence="3 6" id="KW-0812">Transmembrane</keyword>
<dbReference type="InterPro" id="IPR007941">
    <property type="entry name" value="DUF726"/>
</dbReference>
<dbReference type="SUPFAM" id="SSF53474">
    <property type="entry name" value="alpha/beta-Hydrolases"/>
    <property type="match status" value="1"/>
</dbReference>
<reference evidence="7" key="1">
    <citation type="submission" date="2020-11" db="EMBL/GenBank/DDBJ databases">
        <authorList>
            <consortium name="DOE Joint Genome Institute"/>
            <person name="Ahrendt S."/>
            <person name="Riley R."/>
            <person name="Andreopoulos W."/>
            <person name="Labutti K."/>
            <person name="Pangilinan J."/>
            <person name="Ruiz-Duenas F.J."/>
            <person name="Barrasa J.M."/>
            <person name="Sanchez-Garcia M."/>
            <person name="Camarero S."/>
            <person name="Miyauchi S."/>
            <person name="Serrano A."/>
            <person name="Linde D."/>
            <person name="Babiker R."/>
            <person name="Drula E."/>
            <person name="Ayuso-Fernandez I."/>
            <person name="Pacheco R."/>
            <person name="Padilla G."/>
            <person name="Ferreira P."/>
            <person name="Barriuso J."/>
            <person name="Kellner H."/>
            <person name="Castanera R."/>
            <person name="Alfaro M."/>
            <person name="Ramirez L."/>
            <person name="Pisabarro A.G."/>
            <person name="Kuo A."/>
            <person name="Tritt A."/>
            <person name="Lipzen A."/>
            <person name="He G."/>
            <person name="Yan M."/>
            <person name="Ng V."/>
            <person name="Cullen D."/>
            <person name="Martin F."/>
            <person name="Rosso M.-N."/>
            <person name="Henrissat B."/>
            <person name="Hibbett D."/>
            <person name="Martinez A.T."/>
            <person name="Grigoriev I.V."/>
        </authorList>
    </citation>
    <scope>NUCLEOTIDE SEQUENCE</scope>
    <source>
        <strain evidence="7">CBS 506.95</strain>
    </source>
</reference>
<feature type="transmembrane region" description="Helical" evidence="6">
    <location>
        <begin position="187"/>
        <end position="220"/>
    </location>
</feature>
<evidence type="ECO:0000313" key="7">
    <source>
        <dbReference type="EMBL" id="KAF9526972.1"/>
    </source>
</evidence>
<comment type="similarity">
    <text evidence="2">Belongs to the TMCO4 family.</text>
</comment>
<evidence type="ECO:0000256" key="3">
    <source>
        <dbReference type="ARBA" id="ARBA00022692"/>
    </source>
</evidence>
<dbReference type="EMBL" id="MU157865">
    <property type="protein sequence ID" value="KAF9526972.1"/>
    <property type="molecule type" value="Genomic_DNA"/>
</dbReference>
<keyword evidence="4 6" id="KW-1133">Transmembrane helix</keyword>
<evidence type="ECO:0000256" key="5">
    <source>
        <dbReference type="ARBA" id="ARBA00023136"/>
    </source>
</evidence>
<evidence type="ECO:0000256" key="2">
    <source>
        <dbReference type="ARBA" id="ARBA00009824"/>
    </source>
</evidence>
<proteinExistence type="inferred from homology"/>
<comment type="subcellular location">
    <subcellularLocation>
        <location evidence="1">Membrane</location>
        <topology evidence="1">Multi-pass membrane protein</topology>
    </subcellularLocation>
</comment>
<dbReference type="PANTHER" id="PTHR17920">
    <property type="entry name" value="TRANSMEMBRANE AND COILED-COIL DOMAIN-CONTAINING PROTEIN 4 TMCO4"/>
    <property type="match status" value="1"/>
</dbReference>
<evidence type="ECO:0000256" key="1">
    <source>
        <dbReference type="ARBA" id="ARBA00004141"/>
    </source>
</evidence>
<protein>
    <submittedName>
        <fullName evidence="7">DUF726-domain-containing protein</fullName>
    </submittedName>
</protein>
<keyword evidence="5 6" id="KW-0472">Membrane</keyword>
<dbReference type="Pfam" id="PF05277">
    <property type="entry name" value="DUF726"/>
    <property type="match status" value="1"/>
</dbReference>
<keyword evidence="8" id="KW-1185">Reference proteome</keyword>
<sequence>MSTNLEKITPPKDLTSEQKSILFQHIFRRLADYRNTVTLYGTFECTLSQEGDNDALEKQRSFEEEINDWAQALLEKAWIVCHEDEEKKSCPKLGPFADTAMVNLEKLPPQRDMTKVLNTMLFLDVTTSKQYSSRTRAFLSSICPLDEEAISSTLKNPEQAIEEAQKKAEVTRTEHAERGKLLRTAGVGLAAIGGGLLIGITGGLAAPLVGAGVSSILGFLGLGGSIISLLASGLAGSSVVCGALFGVYGARSSASIVERHTKEVDDLALIPVRKHKEGFDTLAVRLCVTGWLDDKEDVTTPWKIFNGDDTLALQWEIKALEDLSGAITTLIKSEAIGYVKGQILKRTVLAGVMASMAPLSLLSVGQIIDNPWMNARSLAIKTGAVLGDLLANRVFGNRPVTLAGYSLGSLVIFEALKYLASLPPSRTTHIVHDVYLFGTPVSTHSGHWAAVRRVVAGRLVNGYSTKDYVLALLARASDATMDVAGIQTVDVRGVENVCCEDVAGHTMWKRMIGKYLGEIGAPGILQSEVKEQVQIQVQEPAEDAAVLTDGRRQSQDLLS</sequence>
<dbReference type="Proteomes" id="UP000807306">
    <property type="component" value="Unassembled WGS sequence"/>
</dbReference>
<dbReference type="GO" id="GO:0016020">
    <property type="term" value="C:membrane"/>
    <property type="evidence" value="ECO:0007669"/>
    <property type="project" value="UniProtKB-SubCell"/>
</dbReference>
<comment type="caution">
    <text evidence="7">The sequence shown here is derived from an EMBL/GenBank/DDBJ whole genome shotgun (WGS) entry which is preliminary data.</text>
</comment>
<gene>
    <name evidence="7" type="ORF">CPB83DRAFT_856902</name>
</gene>
<dbReference type="PANTHER" id="PTHR17920:SF22">
    <property type="entry name" value="DUF726 DOMAIN PROTEIN (AFU_ORTHOLOGUE AFUA_2G12860)"/>
    <property type="match status" value="1"/>
</dbReference>
<name>A0A9P6EDA1_9AGAR</name>
<accession>A0A9P6EDA1</accession>
<evidence type="ECO:0000313" key="8">
    <source>
        <dbReference type="Proteomes" id="UP000807306"/>
    </source>
</evidence>
<dbReference type="AlphaFoldDB" id="A0A9P6EDA1"/>
<feature type="transmembrane region" description="Helical" evidence="6">
    <location>
        <begin position="348"/>
        <end position="368"/>
    </location>
</feature>
<organism evidence="7 8">
    <name type="scientific">Crepidotus variabilis</name>
    <dbReference type="NCBI Taxonomy" id="179855"/>
    <lineage>
        <taxon>Eukaryota</taxon>
        <taxon>Fungi</taxon>
        <taxon>Dikarya</taxon>
        <taxon>Basidiomycota</taxon>
        <taxon>Agaricomycotina</taxon>
        <taxon>Agaricomycetes</taxon>
        <taxon>Agaricomycetidae</taxon>
        <taxon>Agaricales</taxon>
        <taxon>Agaricineae</taxon>
        <taxon>Crepidotaceae</taxon>
        <taxon>Crepidotus</taxon>
    </lineage>
</organism>
<dbReference type="OrthoDB" id="277931at2759"/>
<feature type="transmembrane region" description="Helical" evidence="6">
    <location>
        <begin position="226"/>
        <end position="250"/>
    </location>
</feature>
<evidence type="ECO:0000256" key="6">
    <source>
        <dbReference type="SAM" id="Phobius"/>
    </source>
</evidence>